<dbReference type="EMBL" id="JAPWHE010000012">
    <property type="protein sequence ID" value="MCZ4330955.1"/>
    <property type="molecule type" value="Genomic_DNA"/>
</dbReference>
<reference evidence="1" key="1">
    <citation type="submission" date="2022-12" db="EMBL/GenBank/DDBJ databases">
        <title>Bacterial isolates from different developmental stages of Nematostella vectensis.</title>
        <authorList>
            <person name="Fraune S."/>
        </authorList>
    </citation>
    <scope>NUCLEOTIDE SEQUENCE</scope>
    <source>
        <strain evidence="1">G21619-S1</strain>
    </source>
</reference>
<protein>
    <submittedName>
        <fullName evidence="1">DUF192 domain-containing protein</fullName>
    </submittedName>
</protein>
<proteinExistence type="predicted"/>
<sequence length="143" mass="16292">MACHGVRRHEVRRTKPYRWLAWRGPRETAVWLDAQEPLRLYCARSFAARLLGLCLWPGWGARPRGLLLPECRIVHTTGLARAVDLVFLDAGGRVVGLATRVGPWRWVGSRRARAVVELPGGYCVRTDWRDQVEAAWLARKIVV</sequence>
<accession>A0ABT4M6K5</accession>
<evidence type="ECO:0000313" key="1">
    <source>
        <dbReference type="EMBL" id="MCZ4330955.1"/>
    </source>
</evidence>
<keyword evidence="2" id="KW-1185">Reference proteome</keyword>
<name>A0ABT4M6K5_9BURK</name>
<dbReference type="InterPro" id="IPR038695">
    <property type="entry name" value="Saro_0823-like_sf"/>
</dbReference>
<dbReference type="RefSeq" id="WP_269359986.1">
    <property type="nucleotide sequence ID" value="NZ_JAPWHE010000012.1"/>
</dbReference>
<gene>
    <name evidence="1" type="ORF">O4H32_13470</name>
</gene>
<evidence type="ECO:0000313" key="2">
    <source>
        <dbReference type="Proteomes" id="UP001068379"/>
    </source>
</evidence>
<dbReference type="Gene3D" id="2.60.120.1140">
    <property type="entry name" value="Protein of unknown function DUF192"/>
    <property type="match status" value="1"/>
</dbReference>
<comment type="caution">
    <text evidence="1">The sequence shown here is derived from an EMBL/GenBank/DDBJ whole genome shotgun (WGS) entry which is preliminary data.</text>
</comment>
<dbReference type="Proteomes" id="UP001068379">
    <property type="component" value="Unassembled WGS sequence"/>
</dbReference>
<organism evidence="1 2">
    <name type="scientific">Castellaniella denitrificans</name>
    <dbReference type="NCBI Taxonomy" id="56119"/>
    <lineage>
        <taxon>Bacteria</taxon>
        <taxon>Pseudomonadati</taxon>
        <taxon>Pseudomonadota</taxon>
        <taxon>Betaproteobacteria</taxon>
        <taxon>Burkholderiales</taxon>
        <taxon>Alcaligenaceae</taxon>
        <taxon>Castellaniella</taxon>
    </lineage>
</organism>